<proteinExistence type="predicted"/>
<reference evidence="2" key="1">
    <citation type="journal article" date="2023" name="G3 (Bethesda)">
        <title>Whole genome assemblies of Zophobas morio and Tenebrio molitor.</title>
        <authorList>
            <person name="Kaur S."/>
            <person name="Stinson S.A."/>
            <person name="diCenzo G.C."/>
        </authorList>
    </citation>
    <scope>NUCLEOTIDE SEQUENCE</scope>
    <source>
        <strain evidence="2">QUZm001</strain>
    </source>
</reference>
<gene>
    <name evidence="2" type="ORF">Zmor_012314</name>
</gene>
<dbReference type="AlphaFoldDB" id="A0AA38HGA6"/>
<evidence type="ECO:0000313" key="3">
    <source>
        <dbReference type="Proteomes" id="UP001168821"/>
    </source>
</evidence>
<sequence>MLNPFLNPSMEHDNYTKQKPSCSTIHRRNNKRAKPPSQIKISSNLHRAGALQSHNKNKIWARKPHPWSRCDMRTIRVMEARIWGGLGDE</sequence>
<dbReference type="Proteomes" id="UP001168821">
    <property type="component" value="Unassembled WGS sequence"/>
</dbReference>
<accession>A0AA38HGA6</accession>
<protein>
    <submittedName>
        <fullName evidence="2">Uncharacterized protein</fullName>
    </submittedName>
</protein>
<evidence type="ECO:0000256" key="1">
    <source>
        <dbReference type="SAM" id="MobiDB-lite"/>
    </source>
</evidence>
<feature type="compositionally biased region" description="Basic residues" evidence="1">
    <location>
        <begin position="25"/>
        <end position="34"/>
    </location>
</feature>
<keyword evidence="3" id="KW-1185">Reference proteome</keyword>
<feature type="region of interest" description="Disordered" evidence="1">
    <location>
        <begin position="1"/>
        <end position="37"/>
    </location>
</feature>
<comment type="caution">
    <text evidence="2">The sequence shown here is derived from an EMBL/GenBank/DDBJ whole genome shotgun (WGS) entry which is preliminary data.</text>
</comment>
<organism evidence="2 3">
    <name type="scientific">Zophobas morio</name>
    <dbReference type="NCBI Taxonomy" id="2755281"/>
    <lineage>
        <taxon>Eukaryota</taxon>
        <taxon>Metazoa</taxon>
        <taxon>Ecdysozoa</taxon>
        <taxon>Arthropoda</taxon>
        <taxon>Hexapoda</taxon>
        <taxon>Insecta</taxon>
        <taxon>Pterygota</taxon>
        <taxon>Neoptera</taxon>
        <taxon>Endopterygota</taxon>
        <taxon>Coleoptera</taxon>
        <taxon>Polyphaga</taxon>
        <taxon>Cucujiformia</taxon>
        <taxon>Tenebrionidae</taxon>
        <taxon>Zophobas</taxon>
    </lineage>
</organism>
<evidence type="ECO:0000313" key="2">
    <source>
        <dbReference type="EMBL" id="KAJ3615775.1"/>
    </source>
</evidence>
<name>A0AA38HGA6_9CUCU</name>
<dbReference type="EMBL" id="JALNTZ010003897">
    <property type="protein sequence ID" value="KAJ3615775.1"/>
    <property type="molecule type" value="Genomic_DNA"/>
</dbReference>